<accession>A0A223MED0</accession>
<evidence type="ECO:0000313" key="3">
    <source>
        <dbReference type="EMBL" id="MCY6524695.1"/>
    </source>
</evidence>
<dbReference type="OMA" id="DAAYWNE"/>
<dbReference type="EMBL" id="JAPQFC010000001">
    <property type="protein sequence ID" value="MCY6524695.1"/>
    <property type="molecule type" value="Genomic_DNA"/>
</dbReference>
<dbReference type="InterPro" id="IPR000836">
    <property type="entry name" value="PRTase_dom"/>
</dbReference>
<gene>
    <name evidence="4" type="primary">comF</name>
    <name evidence="4" type="ORF">NCTC10976_02203</name>
    <name evidence="3" type="ORF">OYG11_10835</name>
</gene>
<proteinExistence type="inferred from homology"/>
<dbReference type="AlphaFoldDB" id="A0A223MED0"/>
<protein>
    <submittedName>
        <fullName evidence="4">Competence protein F</fullName>
    </submittedName>
    <submittedName>
        <fullName evidence="3">DNA utilization protein GntX</fullName>
    </submittedName>
</protein>
<feature type="domain" description="Phosphoribosyltransferase" evidence="2">
    <location>
        <begin position="180"/>
        <end position="223"/>
    </location>
</feature>
<evidence type="ECO:0000313" key="5">
    <source>
        <dbReference type="Proteomes" id="UP000275510"/>
    </source>
</evidence>
<dbReference type="EMBL" id="LR134515">
    <property type="protein sequence ID" value="VEJ18036.1"/>
    <property type="molecule type" value="Genomic_DNA"/>
</dbReference>
<reference evidence="4 5" key="1">
    <citation type="submission" date="2018-12" db="EMBL/GenBank/DDBJ databases">
        <authorList>
            <consortium name="Pathogen Informatics"/>
        </authorList>
    </citation>
    <scope>NUCLEOTIDE SEQUENCE [LARGE SCALE GENOMIC DNA]</scope>
    <source>
        <strain evidence="4 5">NCTC10976</strain>
    </source>
</reference>
<sequence length="225" mass="26634">MNKWDFRCIECHKRLQIAEHGICSRCLKKLDITPYCGCCGSLLVDNHRYCGECLRNEPKWHRMVRVCRYSAPMTDWIHRFKFQGQYWLDRALARLLLLAIKNAQREHGLILPEVIFPVPLYWLRYWKRSFNQAELLATYLAKWLNIPIDTQSLKRIHNTKSQRELTAVQRRYNLKGAFYYQPIFPYRRVAIIDDVVTTGSTLNAICSELLKQGVTEIQVWTLARA</sequence>
<reference evidence="3" key="2">
    <citation type="journal article" date="2021" name="Vet Sci">
        <title>O-Serogroups and Pathovirotypes of Escherichia coli Isolated from Post-Weaning Piglets Showing Diarrhoea and/or Oedema in South Korea.</title>
        <authorList>
            <person name="Byun J.W."/>
            <person name="Moon B.Y."/>
            <person name="Do K.H."/>
            <person name="Lee K."/>
            <person name="Lee H.Y."/>
            <person name="Kim W.I."/>
            <person name="So B."/>
            <person name="Lee W.K."/>
        </authorList>
    </citation>
    <scope>NUCLEOTIDE SEQUENCE</scope>
    <source>
        <strain evidence="3">84/14</strain>
    </source>
</reference>
<dbReference type="Proteomes" id="UP000275510">
    <property type="component" value="Chromosome"/>
</dbReference>
<dbReference type="InterPro" id="IPR029057">
    <property type="entry name" value="PRTase-like"/>
</dbReference>
<dbReference type="RefSeq" id="WP_005599824.1">
    <property type="nucleotide sequence ID" value="NZ_CBDBSU010000001.1"/>
</dbReference>
<dbReference type="PANTHER" id="PTHR47505">
    <property type="entry name" value="DNA UTILIZATION PROTEIN YHGH"/>
    <property type="match status" value="1"/>
</dbReference>
<evidence type="ECO:0000313" key="4">
    <source>
        <dbReference type="EMBL" id="VEJ18036.1"/>
    </source>
</evidence>
<dbReference type="PANTHER" id="PTHR47505:SF1">
    <property type="entry name" value="DNA UTILIZATION PROTEIN YHGH"/>
    <property type="match status" value="1"/>
</dbReference>
<dbReference type="Pfam" id="PF00156">
    <property type="entry name" value="Pribosyltran"/>
    <property type="match status" value="1"/>
</dbReference>
<evidence type="ECO:0000256" key="1">
    <source>
        <dbReference type="ARBA" id="ARBA00008007"/>
    </source>
</evidence>
<dbReference type="InterPro" id="IPR051910">
    <property type="entry name" value="ComF/GntX_DNA_util-trans"/>
</dbReference>
<dbReference type="Proteomes" id="UP001077788">
    <property type="component" value="Unassembled WGS sequence"/>
</dbReference>
<evidence type="ECO:0000259" key="2">
    <source>
        <dbReference type="Pfam" id="PF00156"/>
    </source>
</evidence>
<dbReference type="SUPFAM" id="SSF53271">
    <property type="entry name" value="PRTase-like"/>
    <property type="match status" value="1"/>
</dbReference>
<reference evidence="3" key="3">
    <citation type="submission" date="2022-12" db="EMBL/GenBank/DDBJ databases">
        <authorList>
            <person name="Kardos G."/>
            <person name="Sarkozi R."/>
            <person name="Laczko L."/>
            <person name="Marton S."/>
            <person name="Makrai L."/>
            <person name="Banyai K."/>
            <person name="Fodor L."/>
        </authorList>
    </citation>
    <scope>NUCLEOTIDE SEQUENCE</scope>
    <source>
        <strain evidence="3">84/14</strain>
    </source>
</reference>
<dbReference type="OrthoDB" id="9793412at2"/>
<comment type="similarity">
    <text evidence="1">Belongs to the ComF/GntX family.</text>
</comment>
<name>A0A223MED0_ACTPL</name>
<dbReference type="Gene3D" id="3.40.50.2020">
    <property type="match status" value="1"/>
</dbReference>
<dbReference type="CDD" id="cd06223">
    <property type="entry name" value="PRTases_typeI"/>
    <property type="match status" value="1"/>
</dbReference>
<organism evidence="4 5">
    <name type="scientific">Actinobacillus pleuropneumoniae</name>
    <name type="common">Haemophilus pleuropneumoniae</name>
    <dbReference type="NCBI Taxonomy" id="715"/>
    <lineage>
        <taxon>Bacteria</taxon>
        <taxon>Pseudomonadati</taxon>
        <taxon>Pseudomonadota</taxon>
        <taxon>Gammaproteobacteria</taxon>
        <taxon>Pasteurellales</taxon>
        <taxon>Pasteurellaceae</taxon>
        <taxon>Actinobacillus</taxon>
    </lineage>
</organism>
<dbReference type="GeneID" id="48600306"/>